<accession>A0AAQ0BVX4</accession>
<reference evidence="1 2" key="1">
    <citation type="submission" date="2020-12" db="EMBL/GenBank/DDBJ databases">
        <title>FDA dAtabase for Regulatory Grade micrObial Sequences (FDA-ARGOS): Supporting development and validation of Infectious Disease Dx tests.</title>
        <authorList>
            <person name="Minogue T."/>
            <person name="Wolcott M."/>
            <person name="Wasieloski L."/>
            <person name="Aguilar W."/>
            <person name="Moore D."/>
            <person name="Jaissle J."/>
            <person name="Tallon L."/>
            <person name="Sadzewicz L."/>
            <person name="Zhao X."/>
            <person name="Boylan J."/>
            <person name="Ott S."/>
            <person name="Bowen H."/>
            <person name="Vavikolanu K."/>
            <person name="Mehta A."/>
            <person name="Aluvathingal J."/>
            <person name="Nadendla S."/>
            <person name="Yan Y."/>
            <person name="Sichtig H."/>
        </authorList>
    </citation>
    <scope>NUCLEOTIDE SEQUENCE [LARGE SCALE GENOMIC DNA]</scope>
    <source>
        <strain evidence="1 2">FDAARGOS_949</strain>
    </source>
</reference>
<sequence length="84" mass="8983">MNRKTSVPLFSLGRTVATTGALALLDRTGTYGTNLLNRHQGGDWGIVCPADAKLNDNAITDGTRIVSAYELGVRRELLWIGAAP</sequence>
<gene>
    <name evidence="1" type="ORF">I6H06_17045</name>
</gene>
<proteinExistence type="predicted"/>
<evidence type="ECO:0000313" key="2">
    <source>
        <dbReference type="Proteomes" id="UP000594892"/>
    </source>
</evidence>
<dbReference type="GeneID" id="45698911"/>
<name>A0AAQ0BVX4_BURGL</name>
<dbReference type="Proteomes" id="UP000594892">
    <property type="component" value="Chromosome 2"/>
</dbReference>
<evidence type="ECO:0000313" key="1">
    <source>
        <dbReference type="EMBL" id="QPQ93892.1"/>
    </source>
</evidence>
<organism evidence="1 2">
    <name type="scientific">Burkholderia glumae</name>
    <name type="common">Pseudomonas glumae</name>
    <dbReference type="NCBI Taxonomy" id="337"/>
    <lineage>
        <taxon>Bacteria</taxon>
        <taxon>Pseudomonadati</taxon>
        <taxon>Pseudomonadota</taxon>
        <taxon>Betaproteobacteria</taxon>
        <taxon>Burkholderiales</taxon>
        <taxon>Burkholderiaceae</taxon>
        <taxon>Burkholderia</taxon>
    </lineage>
</organism>
<protein>
    <submittedName>
        <fullName evidence="1">Uncharacterized protein</fullName>
    </submittedName>
</protein>
<dbReference type="AlphaFoldDB" id="A0AAQ0BVX4"/>
<dbReference type="EMBL" id="CP065601">
    <property type="protein sequence ID" value="QPQ93892.1"/>
    <property type="molecule type" value="Genomic_DNA"/>
</dbReference>
<dbReference type="RefSeq" id="WP_080942766.1">
    <property type="nucleotide sequence ID" value="NZ_CP065601.1"/>
</dbReference>